<keyword evidence="4" id="KW-0479">Metal-binding</keyword>
<dbReference type="RefSeq" id="WP_239314168.1">
    <property type="nucleotide sequence ID" value="NZ_BAAAZQ010000015.1"/>
</dbReference>
<comment type="caution">
    <text evidence="13">The sequence shown here is derived from an EMBL/GenBank/DDBJ whole genome shotgun (WGS) entry which is preliminary data.</text>
</comment>
<feature type="domain" description="Helicase ATP-binding" evidence="11">
    <location>
        <begin position="443"/>
        <end position="628"/>
    </location>
</feature>
<dbReference type="PROSITE" id="PS51643">
    <property type="entry name" value="HD_CAS3"/>
    <property type="match status" value="1"/>
</dbReference>
<dbReference type="InterPro" id="IPR006474">
    <property type="entry name" value="Helicase_Cas3_CRISPR-ass_core"/>
</dbReference>
<keyword evidence="3" id="KW-0540">Nuclease</keyword>
<dbReference type="InterPro" id="IPR038257">
    <property type="entry name" value="CRISPR-assoc_Cas3_HD_sf"/>
</dbReference>
<dbReference type="InterPro" id="IPR011545">
    <property type="entry name" value="DEAD/DEAH_box_helicase_dom"/>
</dbReference>
<dbReference type="Gene3D" id="1.10.3210.30">
    <property type="match status" value="1"/>
</dbReference>
<evidence type="ECO:0000259" key="12">
    <source>
        <dbReference type="PROSITE" id="PS51643"/>
    </source>
</evidence>
<dbReference type="InterPro" id="IPR006483">
    <property type="entry name" value="CRISPR-assoc_Cas3_HD"/>
</dbReference>
<evidence type="ECO:0000256" key="9">
    <source>
        <dbReference type="ARBA" id="ARBA00023118"/>
    </source>
</evidence>
<organism evidence="13 14">
    <name type="scientific">Plantactinospora mayteni</name>
    <dbReference type="NCBI Taxonomy" id="566021"/>
    <lineage>
        <taxon>Bacteria</taxon>
        <taxon>Bacillati</taxon>
        <taxon>Actinomycetota</taxon>
        <taxon>Actinomycetes</taxon>
        <taxon>Micromonosporales</taxon>
        <taxon>Micromonosporaceae</taxon>
        <taxon>Plantactinospora</taxon>
    </lineage>
</organism>
<feature type="domain" description="HD Cas3-type" evidence="12">
    <location>
        <begin position="224"/>
        <end position="387"/>
    </location>
</feature>
<keyword evidence="6" id="KW-0378">Hydrolase</keyword>
<dbReference type="Gene3D" id="3.40.50.300">
    <property type="entry name" value="P-loop containing nucleotide triphosphate hydrolases"/>
    <property type="match status" value="2"/>
</dbReference>
<feature type="compositionally biased region" description="Polar residues" evidence="10">
    <location>
        <begin position="188"/>
        <end position="200"/>
    </location>
</feature>
<evidence type="ECO:0000313" key="14">
    <source>
        <dbReference type="Proteomes" id="UP000621500"/>
    </source>
</evidence>
<evidence type="ECO:0000256" key="4">
    <source>
        <dbReference type="ARBA" id="ARBA00022723"/>
    </source>
</evidence>
<dbReference type="CDD" id="cd17930">
    <property type="entry name" value="DEXHc_cas3"/>
    <property type="match status" value="1"/>
</dbReference>
<accession>A0ABQ4F470</accession>
<evidence type="ECO:0000256" key="8">
    <source>
        <dbReference type="ARBA" id="ARBA00022840"/>
    </source>
</evidence>
<evidence type="ECO:0000256" key="5">
    <source>
        <dbReference type="ARBA" id="ARBA00022741"/>
    </source>
</evidence>
<dbReference type="Proteomes" id="UP000621500">
    <property type="component" value="Unassembled WGS sequence"/>
</dbReference>
<keyword evidence="5" id="KW-0547">Nucleotide-binding</keyword>
<evidence type="ECO:0000256" key="3">
    <source>
        <dbReference type="ARBA" id="ARBA00022722"/>
    </source>
</evidence>
<feature type="region of interest" description="Disordered" evidence="10">
    <location>
        <begin position="164"/>
        <end position="229"/>
    </location>
</feature>
<evidence type="ECO:0000256" key="6">
    <source>
        <dbReference type="ARBA" id="ARBA00022801"/>
    </source>
</evidence>
<comment type="similarity">
    <text evidence="1">In the N-terminal section; belongs to the CRISPR-associated nuclease Cas3-HD family.</text>
</comment>
<dbReference type="InterPro" id="IPR014001">
    <property type="entry name" value="Helicase_ATP-bd"/>
</dbReference>
<keyword evidence="9" id="KW-0051">Antiviral defense</keyword>
<keyword evidence="8" id="KW-0067">ATP-binding</keyword>
<evidence type="ECO:0000256" key="1">
    <source>
        <dbReference type="ARBA" id="ARBA00006847"/>
    </source>
</evidence>
<reference evidence="13 14" key="1">
    <citation type="submission" date="2021-01" db="EMBL/GenBank/DDBJ databases">
        <title>Whole genome shotgun sequence of Plantactinospora mayteni NBRC 109088.</title>
        <authorList>
            <person name="Komaki H."/>
            <person name="Tamura T."/>
        </authorList>
    </citation>
    <scope>NUCLEOTIDE SEQUENCE [LARGE SCALE GENOMIC DNA]</scope>
    <source>
        <strain evidence="13 14">NBRC 109088</strain>
    </source>
</reference>
<dbReference type="EMBL" id="BONX01000081">
    <property type="protein sequence ID" value="GIH01710.1"/>
    <property type="molecule type" value="Genomic_DNA"/>
</dbReference>
<dbReference type="InterPro" id="IPR003607">
    <property type="entry name" value="HD/PDEase_dom"/>
</dbReference>
<dbReference type="CDD" id="cd09641">
    <property type="entry name" value="Cas3''_I"/>
    <property type="match status" value="1"/>
</dbReference>
<protein>
    <submittedName>
        <fullName evidence="13">CRISPR-associated helicase/endonuclease Cas3</fullName>
    </submittedName>
</protein>
<proteinExistence type="inferred from homology"/>
<evidence type="ECO:0000256" key="10">
    <source>
        <dbReference type="SAM" id="MobiDB-lite"/>
    </source>
</evidence>
<evidence type="ECO:0000259" key="11">
    <source>
        <dbReference type="PROSITE" id="PS51192"/>
    </source>
</evidence>
<dbReference type="SUPFAM" id="SSF109604">
    <property type="entry name" value="HD-domain/PDEase-like"/>
    <property type="match status" value="1"/>
</dbReference>
<evidence type="ECO:0000256" key="2">
    <source>
        <dbReference type="ARBA" id="ARBA00009046"/>
    </source>
</evidence>
<dbReference type="SMART" id="SM00487">
    <property type="entry name" value="DEXDc"/>
    <property type="match status" value="1"/>
</dbReference>
<dbReference type="SMART" id="SM00471">
    <property type="entry name" value="HDc"/>
    <property type="match status" value="1"/>
</dbReference>
<dbReference type="Pfam" id="PF22590">
    <property type="entry name" value="Cas3-like_C_2"/>
    <property type="match status" value="1"/>
</dbReference>
<dbReference type="InterPro" id="IPR050547">
    <property type="entry name" value="DEAD_box_RNA_helicases"/>
</dbReference>
<dbReference type="SUPFAM" id="SSF52540">
    <property type="entry name" value="P-loop containing nucleoside triphosphate hydrolases"/>
    <property type="match status" value="1"/>
</dbReference>
<dbReference type="NCBIfam" id="TIGR01596">
    <property type="entry name" value="cas3_HD"/>
    <property type="match status" value="1"/>
</dbReference>
<keyword evidence="7" id="KW-0347">Helicase</keyword>
<dbReference type="Pfam" id="PF00270">
    <property type="entry name" value="DEAD"/>
    <property type="match status" value="1"/>
</dbReference>
<dbReference type="PROSITE" id="PS51192">
    <property type="entry name" value="HELICASE_ATP_BIND_1"/>
    <property type="match status" value="1"/>
</dbReference>
<dbReference type="InterPro" id="IPR027417">
    <property type="entry name" value="P-loop_NTPase"/>
</dbReference>
<sequence>MNDGDSNRNPVESDECFGELADMIDLVDEMTRDRLSGGELDRRREEIMDRVRRRKLTEPATDSAAQTAAAPQAVGNGFGIQGIPDGRIRLTAVRRSLACATLARDTMDTFANGDLVGAAAGAAALADADRYRDSALQKAAAIVKQAQQDADDLRAEAQRVLDEARQQAAGMPDDSLGLPPPNLHTLGITGSTARPSSAKSESGADGVAGTSSRSPLRAHSPAPGGKHWHPLVDHLRSTAELARRFAVPFGGGDVAYWLGALHDVGKAACAWQDRLAAVAVTGGPVGIDHKSFGTQVAHERGLGGFAGAIFGHHGGLIDTPNLRKAFRKRLADAPGNVASTERELSGLLPDLPERLDDLVPADWRADPLVGEMALRLCYSALVDADSLDTSAHFRGLASLRVRPDVDFGHLYKLFEQRRSGELAGRGGTSIAGLRGQVYADCLAAAERDRGVFRLGAPTGAGKTLASGGFALRHAERHGLRRVIVAVPFLTITEQNAAVYRRLLDEDGAEPVVLEHHSQADFDDPQAGRWARLAAENWDAPFVVTTFVRLFESLYARKPSAMRRVHRLANSVIVLDEVQALPHAMLAPILDGLRLLVRHFGATVLLSSATQPSFWALDEFKGVPCTDLILDTPKLVSDLRRVRYEWQLDPKPTLADIAGQAASEPAALVVVNTTADAKVVFDQWRDAEPEGVAWHLSTRMCPDHRRRVLERVRARLGRGERVLLVATQLIEAGVDVDFPVVFRALAPADSLLQAAGRANREGRMAGGGRVVVFAPEDGGQPPTYKTLVGCAGRQFGPDRADPDDLAALGRYYRDVYDLLNLADSQHVGKRIQQARRRWEFETVAEGPLDASTRRRDRKLAFRMIDDDGISVVTPQGAETPELRRELERLVEELRRAPVPDLAGLRRLQAYTTNVHPSALRQPGAMALMLPIFGDEVRRGVLVEWIGEYDDATGINLDPNLEDFVV</sequence>
<dbReference type="InterPro" id="IPR054712">
    <property type="entry name" value="Cas3-like_dom"/>
</dbReference>
<keyword evidence="14" id="KW-1185">Reference proteome</keyword>
<name>A0ABQ4F470_9ACTN</name>
<gene>
    <name evidence="13" type="ORF">Pma05_82820</name>
</gene>
<evidence type="ECO:0000256" key="7">
    <source>
        <dbReference type="ARBA" id="ARBA00022806"/>
    </source>
</evidence>
<comment type="similarity">
    <text evidence="2">In the central section; belongs to the CRISPR-associated helicase Cas3 family.</text>
</comment>
<dbReference type="PANTHER" id="PTHR47963:SF9">
    <property type="entry name" value="CRISPR-ASSOCIATED ENDONUCLEASE_HELICASE CAS3"/>
    <property type="match status" value="1"/>
</dbReference>
<dbReference type="NCBIfam" id="TIGR01587">
    <property type="entry name" value="cas3_core"/>
    <property type="match status" value="1"/>
</dbReference>
<evidence type="ECO:0000313" key="13">
    <source>
        <dbReference type="EMBL" id="GIH01710.1"/>
    </source>
</evidence>
<dbReference type="PANTHER" id="PTHR47963">
    <property type="entry name" value="DEAD-BOX ATP-DEPENDENT RNA HELICASE 47, MITOCHONDRIAL"/>
    <property type="match status" value="1"/>
</dbReference>